<dbReference type="InterPro" id="IPR029063">
    <property type="entry name" value="SAM-dependent_MTases_sf"/>
</dbReference>
<evidence type="ECO:0000313" key="2">
    <source>
        <dbReference type="EMBL" id="PKR54584.1"/>
    </source>
</evidence>
<sequence length="243" mass="27927">MGALQKLHRYFYYTLLAIFKIDYKFYSTFYRKCIYAIPFIEPIIQFIPIKLTIKRIPGLRNEIMKIKPGETVLDLGANVGSISSLFLSRGAKVHAYEPDSRCISLLRGRFKYYSNLITLHHAAVSNYDGETRLNYGSFNTEGNSILENKKSADGSNGSEIIPVKNIKNIVDDLGYVRLIKMDIEGAEYDVLDALLTPEYQNKFDIILVEVHSEKIPSLKPRQKILEDKIMDLELQKKVILSWH</sequence>
<comment type="caution">
    <text evidence="2">The sequence shown here is derived from an EMBL/GenBank/DDBJ whole genome shotgun (WGS) entry which is preliminary data.</text>
</comment>
<dbReference type="NCBIfam" id="TIGR01444">
    <property type="entry name" value="fkbM_fam"/>
    <property type="match status" value="1"/>
</dbReference>
<dbReference type="Proteomes" id="UP000233597">
    <property type="component" value="Unassembled WGS sequence"/>
</dbReference>
<name>A0A2N3KVL6_9PROT</name>
<dbReference type="OrthoDB" id="5679686at2"/>
<proteinExistence type="predicted"/>
<dbReference type="EMBL" id="NWTK01000004">
    <property type="protein sequence ID" value="PKR54584.1"/>
    <property type="molecule type" value="Genomic_DNA"/>
</dbReference>
<protein>
    <recommendedName>
        <fullName evidence="1">Methyltransferase FkbM domain-containing protein</fullName>
    </recommendedName>
</protein>
<organism evidence="2 3">
    <name type="scientific">Thalassospira marina</name>
    <dbReference type="NCBI Taxonomy" id="2048283"/>
    <lineage>
        <taxon>Bacteria</taxon>
        <taxon>Pseudomonadati</taxon>
        <taxon>Pseudomonadota</taxon>
        <taxon>Alphaproteobacteria</taxon>
        <taxon>Rhodospirillales</taxon>
        <taxon>Thalassospiraceae</taxon>
        <taxon>Thalassospira</taxon>
    </lineage>
</organism>
<gene>
    <name evidence="2" type="ORF">COO20_07430</name>
</gene>
<dbReference type="AlphaFoldDB" id="A0A2N3KVL6"/>
<accession>A0A2N3KVL6</accession>
<dbReference type="Pfam" id="PF05050">
    <property type="entry name" value="Methyltransf_21"/>
    <property type="match status" value="1"/>
</dbReference>
<feature type="domain" description="Methyltransferase FkbM" evidence="1">
    <location>
        <begin position="74"/>
        <end position="214"/>
    </location>
</feature>
<dbReference type="SUPFAM" id="SSF53335">
    <property type="entry name" value="S-adenosyl-L-methionine-dependent methyltransferases"/>
    <property type="match status" value="1"/>
</dbReference>
<dbReference type="InterPro" id="IPR052514">
    <property type="entry name" value="SAM-dependent_MTase"/>
</dbReference>
<evidence type="ECO:0000259" key="1">
    <source>
        <dbReference type="Pfam" id="PF05050"/>
    </source>
</evidence>
<dbReference type="InterPro" id="IPR006342">
    <property type="entry name" value="FkbM_mtfrase"/>
</dbReference>
<reference evidence="2 3" key="1">
    <citation type="submission" date="2017-09" db="EMBL/GenBank/DDBJ databases">
        <title>Biodiversity and function of Thalassospira species in the particle-attached aromatic-hydrocarbon-degrading consortia from the surface seawater of the South China Sea.</title>
        <authorList>
            <person name="Dong C."/>
            <person name="Liu R."/>
            <person name="Shao Z."/>
        </authorList>
    </citation>
    <scope>NUCLEOTIDE SEQUENCE [LARGE SCALE GENOMIC DNA]</scope>
    <source>
        <strain evidence="2 3">CSC1P2</strain>
    </source>
</reference>
<dbReference type="PANTHER" id="PTHR34203:SF15">
    <property type="entry name" value="SLL1173 PROTEIN"/>
    <property type="match status" value="1"/>
</dbReference>
<dbReference type="RefSeq" id="WP_101265143.1">
    <property type="nucleotide sequence ID" value="NZ_NWTK01000004.1"/>
</dbReference>
<evidence type="ECO:0000313" key="3">
    <source>
        <dbReference type="Proteomes" id="UP000233597"/>
    </source>
</evidence>
<dbReference type="Gene3D" id="3.40.50.150">
    <property type="entry name" value="Vaccinia Virus protein VP39"/>
    <property type="match status" value="1"/>
</dbReference>
<dbReference type="PANTHER" id="PTHR34203">
    <property type="entry name" value="METHYLTRANSFERASE, FKBM FAMILY PROTEIN"/>
    <property type="match status" value="1"/>
</dbReference>